<evidence type="ECO:0000313" key="3">
    <source>
        <dbReference type="WBParaSite" id="ECPE_0000780501-mRNA-1"/>
    </source>
</evidence>
<name>A0A183ALF1_9TREM</name>
<organism evidence="3">
    <name type="scientific">Echinostoma caproni</name>
    <dbReference type="NCBI Taxonomy" id="27848"/>
    <lineage>
        <taxon>Eukaryota</taxon>
        <taxon>Metazoa</taxon>
        <taxon>Spiralia</taxon>
        <taxon>Lophotrochozoa</taxon>
        <taxon>Platyhelminthes</taxon>
        <taxon>Trematoda</taxon>
        <taxon>Digenea</taxon>
        <taxon>Plagiorchiida</taxon>
        <taxon>Echinostomata</taxon>
        <taxon>Echinostomatoidea</taxon>
        <taxon>Echinostomatidae</taxon>
        <taxon>Echinostoma</taxon>
    </lineage>
</organism>
<accession>A0A183ALF1</accession>
<dbReference type="Proteomes" id="UP000272942">
    <property type="component" value="Unassembled WGS sequence"/>
</dbReference>
<dbReference type="OrthoDB" id="406368at2759"/>
<reference evidence="1 2" key="2">
    <citation type="submission" date="2018-11" db="EMBL/GenBank/DDBJ databases">
        <authorList>
            <consortium name="Pathogen Informatics"/>
        </authorList>
    </citation>
    <scope>NUCLEOTIDE SEQUENCE [LARGE SCALE GENOMIC DNA]</scope>
    <source>
        <strain evidence="1 2">Egypt</strain>
    </source>
</reference>
<evidence type="ECO:0000313" key="1">
    <source>
        <dbReference type="EMBL" id="VDP82013.1"/>
    </source>
</evidence>
<evidence type="ECO:0000313" key="2">
    <source>
        <dbReference type="Proteomes" id="UP000272942"/>
    </source>
</evidence>
<protein>
    <submittedName>
        <fullName evidence="3">Gag_p30 domain-containing protein</fullName>
    </submittedName>
</protein>
<gene>
    <name evidence="1" type="ORF">ECPE_LOCUS7786</name>
</gene>
<dbReference type="WBParaSite" id="ECPE_0000780501-mRNA-1">
    <property type="protein sequence ID" value="ECPE_0000780501-mRNA-1"/>
    <property type="gene ID" value="ECPE_0000780501"/>
</dbReference>
<sequence length="184" mass="20903">MYQIRLCSTDAASRLDPCTGMKLVEKVDTATWLACATELSQGCSSLANTAPRFEQHRSCGPGPDAYVITSTWGGRKPDPCGLLMPDVLMQAFEGQSVPDQNKTLTSERQPLYKPEHRVGPGQYDPDTDRWEKLVYSARERNAIQMQHPLNVPRFIEQVILEVQKQVRYIEQYQSLWVHSECSKE</sequence>
<dbReference type="EMBL" id="UZAN01045076">
    <property type="protein sequence ID" value="VDP82013.1"/>
    <property type="molecule type" value="Genomic_DNA"/>
</dbReference>
<dbReference type="AlphaFoldDB" id="A0A183ALF1"/>
<proteinExistence type="predicted"/>
<reference evidence="3" key="1">
    <citation type="submission" date="2016-06" db="UniProtKB">
        <authorList>
            <consortium name="WormBaseParasite"/>
        </authorList>
    </citation>
    <scope>IDENTIFICATION</scope>
</reference>
<keyword evidence="2" id="KW-1185">Reference proteome</keyword>